<evidence type="ECO:0000313" key="3">
    <source>
        <dbReference type="EMBL" id="SPP64910.1"/>
    </source>
</evidence>
<evidence type="ECO:0000259" key="2">
    <source>
        <dbReference type="Pfam" id="PF13372"/>
    </source>
</evidence>
<feature type="chain" id="PRO_5016368655" description="Alginate export domain-containing protein" evidence="1">
    <location>
        <begin position="24"/>
        <end position="573"/>
    </location>
</feature>
<dbReference type="InterPro" id="IPR053728">
    <property type="entry name" value="Alginate_Permeability_Chnl"/>
</dbReference>
<proteinExistence type="predicted"/>
<dbReference type="Pfam" id="PF13372">
    <property type="entry name" value="Alginate_exp"/>
    <property type="match status" value="1"/>
</dbReference>
<dbReference type="OrthoDB" id="9764666at2"/>
<protein>
    <recommendedName>
        <fullName evidence="2">Alginate export domain-containing protein</fullName>
    </recommendedName>
</protein>
<dbReference type="Proteomes" id="UP000248168">
    <property type="component" value="Unassembled WGS sequence"/>
</dbReference>
<accession>A0A330L6I9</accession>
<keyword evidence="1" id="KW-0732">Signal</keyword>
<name>A0A330L6I9_9BACT</name>
<evidence type="ECO:0000256" key="1">
    <source>
        <dbReference type="SAM" id="SignalP"/>
    </source>
</evidence>
<organism evidence="3 4">
    <name type="scientific">Nitrospira lenta</name>
    <dbReference type="NCBI Taxonomy" id="1436998"/>
    <lineage>
        <taxon>Bacteria</taxon>
        <taxon>Pseudomonadati</taxon>
        <taxon>Nitrospirota</taxon>
        <taxon>Nitrospiria</taxon>
        <taxon>Nitrospirales</taxon>
        <taxon>Nitrospiraceae</taxon>
        <taxon>Nitrospira</taxon>
    </lineage>
</organism>
<dbReference type="RefSeq" id="WP_121989230.1">
    <property type="nucleotide sequence ID" value="NZ_OUNR01000012.1"/>
</dbReference>
<dbReference type="InterPro" id="IPR025388">
    <property type="entry name" value="Alginate_export_dom"/>
</dbReference>
<feature type="domain" description="Alginate export" evidence="2">
    <location>
        <begin position="188"/>
        <end position="560"/>
    </location>
</feature>
<dbReference type="Gene3D" id="2.40.160.100">
    <property type="match status" value="1"/>
</dbReference>
<dbReference type="AlphaFoldDB" id="A0A330L6I9"/>
<reference evidence="4" key="1">
    <citation type="submission" date="2018-04" db="EMBL/GenBank/DDBJ databases">
        <authorList>
            <person name="Lucker S."/>
            <person name="Sakoula D."/>
        </authorList>
    </citation>
    <scope>NUCLEOTIDE SEQUENCE [LARGE SCALE GENOMIC DNA]</scope>
</reference>
<dbReference type="InParanoid" id="A0A330L6I9"/>
<dbReference type="EMBL" id="OUNR01000012">
    <property type="protein sequence ID" value="SPP64910.1"/>
    <property type="molecule type" value="Genomic_DNA"/>
</dbReference>
<evidence type="ECO:0000313" key="4">
    <source>
        <dbReference type="Proteomes" id="UP000248168"/>
    </source>
</evidence>
<feature type="signal peptide" evidence="1">
    <location>
        <begin position="1"/>
        <end position="23"/>
    </location>
</feature>
<keyword evidence="4" id="KW-1185">Reference proteome</keyword>
<gene>
    <name evidence="3" type="ORF">NITLEN_20550</name>
</gene>
<sequence>MRSIQGRTRLASMATFFSAAVMAAGMSVTAVPAQASFELPEGEKITNLPAIPRAIPQKEAYELYDPKIGKNFDLKNFWIRADVRVRPEMRNAACFGNTFGSVAGACNTFGATGSPGANGTRGRANDSYVQQWVRLGIGYDLSPDVNFYMELIDSATWGGNGTVAGTNGAAGVDALNHNGSTANGGGNNGRLGVRAAYMLVRNFAGVQGLSLKAGRQYIVFGNHSLFGHFDWANTGYSHDGVMLQYSTKSIDTYLGWFKTSESDLGQAAPVGSLGNNIAGTTNSASADGDMVIFYNQIKAVPGFLIEPYYIFYRNGLASGQVTTDVAFGQGAPKHANQVRHTVGNRIEMRKGNFDATNEIVYQFGSMGDNGAGSALAGGAGGCQSSGRCLSINAWATRNWIGYTAYEMAWKPRLAFNFDYASGDGRNNCGQGGAASGSCGTANTFENFFPTNHIHMGYMDVQAWKNMMSPSVNFQARPSKDDHVEIWYTNLNLANARDNWYRGAQGAYVFSNIDNTKKHIGDEIDVAWTHMMMDGKLSFQAAYGYLFAGDYIHHNLGGASTNQQWGYVQLWMNF</sequence>